<dbReference type="PANTHER" id="PTHR42987">
    <property type="entry name" value="PEPTIDASE S49"/>
    <property type="match status" value="1"/>
</dbReference>
<evidence type="ECO:0000313" key="5">
    <source>
        <dbReference type="Proteomes" id="UP001497602"/>
    </source>
</evidence>
<accession>A0ABM9PIQ3</accession>
<dbReference type="Pfam" id="PF01343">
    <property type="entry name" value="Peptidase_S49"/>
    <property type="match status" value="1"/>
</dbReference>
<dbReference type="EMBL" id="CAXJRC010000007">
    <property type="protein sequence ID" value="CAL2105496.1"/>
    <property type="molecule type" value="Genomic_DNA"/>
</dbReference>
<dbReference type="InterPro" id="IPR002142">
    <property type="entry name" value="Peptidase_S49"/>
</dbReference>
<feature type="compositionally biased region" description="Polar residues" evidence="2">
    <location>
        <begin position="339"/>
        <end position="349"/>
    </location>
</feature>
<organism evidence="4 5">
    <name type="scientific">Tenacibaculum vairaonense</name>
    <dbReference type="NCBI Taxonomy" id="3137860"/>
    <lineage>
        <taxon>Bacteria</taxon>
        <taxon>Pseudomonadati</taxon>
        <taxon>Bacteroidota</taxon>
        <taxon>Flavobacteriia</taxon>
        <taxon>Flavobacteriales</taxon>
        <taxon>Flavobacteriaceae</taxon>
        <taxon>Tenacibaculum</taxon>
    </lineage>
</organism>
<feature type="domain" description="Peptidase S49" evidence="3">
    <location>
        <begin position="130"/>
        <end position="273"/>
    </location>
</feature>
<comment type="caution">
    <text evidence="4">The sequence shown here is derived from an EMBL/GenBank/DDBJ whole genome shotgun (WGS) entry which is preliminary data.</text>
</comment>
<proteinExistence type="inferred from homology"/>
<feature type="region of interest" description="Disordered" evidence="2">
    <location>
        <begin position="396"/>
        <end position="433"/>
    </location>
</feature>
<dbReference type="PANTHER" id="PTHR42987:SF4">
    <property type="entry name" value="PROTEASE SOHB-RELATED"/>
    <property type="match status" value="1"/>
</dbReference>
<evidence type="ECO:0000256" key="2">
    <source>
        <dbReference type="SAM" id="MobiDB-lite"/>
    </source>
</evidence>
<feature type="region of interest" description="Disordered" evidence="2">
    <location>
        <begin position="337"/>
        <end position="358"/>
    </location>
</feature>
<evidence type="ECO:0000313" key="4">
    <source>
        <dbReference type="EMBL" id="CAL2105496.1"/>
    </source>
</evidence>
<comment type="similarity">
    <text evidence="1">Belongs to the peptidase S49 family.</text>
</comment>
<reference evidence="4 5" key="1">
    <citation type="submission" date="2024-05" db="EMBL/GenBank/DDBJ databases">
        <authorList>
            <person name="Duchaud E."/>
        </authorList>
    </citation>
    <scope>NUCLEOTIDE SEQUENCE [LARGE SCALE GENOMIC DNA]</scope>
    <source>
        <strain evidence="4">Ena-SAMPLE-TAB-13-05-2024-13:56:06:370-140305</strain>
    </source>
</reference>
<sequence length="433" mass="48155">MITDESANSLYPYLLNILNKGDLPQVENSQKVSSFYYMNISADIFDEETYDNTEEEQKEQVVAILPIKGPILKYSQFCGPQGTKALQSKLEKLKADDNVIAVLLDIDSGGGQVAGTAEFAQYIYNYPKRIESYTDGGIASAAYHIAAPTKKITANPNSDYIGSIGTMFKTVILDGYFEQMGAKVEEHYATKSTKKNHAFRKLKEGDPKPLKQEELDPINEDFHAKIKMYRPDMDESVYNGHHTVVMSDALEKGLIDAIADKKTVIAELFESAKQEKSENKNNNQNQIDMADEKVNLERISATLKLQEEGGLKLSSKILSGKKGVFLTVEQLQAIEASLPNESEQSNKTQNELDKSNQENQSLKNAITEALKTADLQAKDTPEASIKMLGDKVVEYGAQPGETPTSNKSQGDRFQNEDNVVNQQDEHNLIYNSL</sequence>
<protein>
    <submittedName>
        <fullName evidence="4">Peptidase_S49 domain-containing protein</fullName>
    </submittedName>
</protein>
<dbReference type="InterPro" id="IPR029045">
    <property type="entry name" value="ClpP/crotonase-like_dom_sf"/>
</dbReference>
<keyword evidence="5" id="KW-1185">Reference proteome</keyword>
<dbReference type="SUPFAM" id="SSF52096">
    <property type="entry name" value="ClpP/crotonase"/>
    <property type="match status" value="1"/>
</dbReference>
<name>A0ABM9PIQ3_9FLAO</name>
<evidence type="ECO:0000259" key="3">
    <source>
        <dbReference type="Pfam" id="PF01343"/>
    </source>
</evidence>
<dbReference type="Proteomes" id="UP001497602">
    <property type="component" value="Unassembled WGS sequence"/>
</dbReference>
<dbReference type="Gene3D" id="3.90.226.10">
    <property type="entry name" value="2-enoyl-CoA Hydratase, Chain A, domain 1"/>
    <property type="match status" value="1"/>
</dbReference>
<evidence type="ECO:0000256" key="1">
    <source>
        <dbReference type="ARBA" id="ARBA00008683"/>
    </source>
</evidence>
<gene>
    <name evidence="4" type="ORF">T190115A13A_160029</name>
</gene>